<dbReference type="InterPro" id="IPR036249">
    <property type="entry name" value="Thioredoxin-like_sf"/>
</dbReference>
<keyword evidence="6" id="KW-1185">Reference proteome</keyword>
<feature type="binding site" evidence="2">
    <location>
        <position position="312"/>
    </location>
    <ligand>
        <name>Cu cation</name>
        <dbReference type="ChEBI" id="CHEBI:23378"/>
    </ligand>
</feature>
<keyword evidence="2" id="KW-0479">Metal-binding</keyword>
<sequence>MTEKVGCKGHYPESTSADLTCEVCGLRDCREGLHCLHTAKHHSHLIEPVTYKTMMDVFCARTMCRRCFGILSVGLSGGKGLSVCAGHGAFSSRRLGVASVGSVTRAFSGLAFQRVSTAQSPRLFLQGNNNSTFLQLQRQLATGTKKKGGLVVVAGLGGILLLGLQYVRNEKELAIAKERSKTLGKARLGGDWELVDSSGRTVTNKGFLGKWVLLYFGFTHCPDICPDELEKMCEVVEKIDALPGVPSLQPVFITVDPDRDTPEAVGEYVKEFSPKLIGLTGTLEQVNNATRAYRVYYSMGPKDEDNDYIVDHTIIMYLINADGEFVDYYGQNKNANQITSSIAMHMRKYAVMS</sequence>
<evidence type="ECO:0000313" key="5">
    <source>
        <dbReference type="EMBL" id="KAK7501871.1"/>
    </source>
</evidence>
<evidence type="ECO:0000256" key="2">
    <source>
        <dbReference type="PIRSR" id="PIRSR603782-1"/>
    </source>
</evidence>
<evidence type="ECO:0000256" key="1">
    <source>
        <dbReference type="ARBA" id="ARBA00010996"/>
    </source>
</evidence>
<gene>
    <name evidence="5" type="ORF">BaRGS_00006957</name>
</gene>
<proteinExistence type="inferred from homology"/>
<accession>A0ABD0LRR9</accession>
<reference evidence="5 6" key="1">
    <citation type="journal article" date="2023" name="Sci. Data">
        <title>Genome assembly of the Korean intertidal mud-creeper Batillaria attramentaria.</title>
        <authorList>
            <person name="Patra A.K."/>
            <person name="Ho P.T."/>
            <person name="Jun S."/>
            <person name="Lee S.J."/>
            <person name="Kim Y."/>
            <person name="Won Y.J."/>
        </authorList>
    </citation>
    <scope>NUCLEOTIDE SEQUENCE [LARGE SCALE GENOMIC DNA]</scope>
    <source>
        <strain evidence="5">Wonlab-2016</strain>
    </source>
</reference>
<dbReference type="EMBL" id="JACVVK020000029">
    <property type="protein sequence ID" value="KAK7501871.1"/>
    <property type="molecule type" value="Genomic_DNA"/>
</dbReference>
<organism evidence="5 6">
    <name type="scientific">Batillaria attramentaria</name>
    <dbReference type="NCBI Taxonomy" id="370345"/>
    <lineage>
        <taxon>Eukaryota</taxon>
        <taxon>Metazoa</taxon>
        <taxon>Spiralia</taxon>
        <taxon>Lophotrochozoa</taxon>
        <taxon>Mollusca</taxon>
        <taxon>Gastropoda</taxon>
        <taxon>Caenogastropoda</taxon>
        <taxon>Sorbeoconcha</taxon>
        <taxon>Cerithioidea</taxon>
        <taxon>Batillariidae</taxon>
        <taxon>Batillaria</taxon>
    </lineage>
</organism>
<evidence type="ECO:0000313" key="6">
    <source>
        <dbReference type="Proteomes" id="UP001519460"/>
    </source>
</evidence>
<feature type="binding site" evidence="2">
    <location>
        <position position="225"/>
    </location>
    <ligand>
        <name>Cu cation</name>
        <dbReference type="ChEBI" id="CHEBI:23378"/>
    </ligand>
</feature>
<dbReference type="InterPro" id="IPR003782">
    <property type="entry name" value="SCO1/SenC"/>
</dbReference>
<comment type="caution">
    <text evidence="5">The sequence shown here is derived from an EMBL/GenBank/DDBJ whole genome shotgun (WGS) entry which is preliminary data.</text>
</comment>
<keyword evidence="4" id="KW-0812">Transmembrane</keyword>
<protein>
    <submittedName>
        <fullName evidence="5">Uncharacterized protein</fullName>
    </submittedName>
</protein>
<dbReference type="Pfam" id="PF02630">
    <property type="entry name" value="SCO1-SenC"/>
    <property type="match status" value="1"/>
</dbReference>
<feature type="disulfide bond" description="Redox-active" evidence="3">
    <location>
        <begin position="221"/>
        <end position="225"/>
    </location>
</feature>
<dbReference type="CDD" id="cd02968">
    <property type="entry name" value="SCO"/>
    <property type="match status" value="1"/>
</dbReference>
<dbReference type="Gene3D" id="3.40.30.10">
    <property type="entry name" value="Glutaredoxin"/>
    <property type="match status" value="1"/>
</dbReference>
<feature type="binding site" evidence="2">
    <location>
        <position position="221"/>
    </location>
    <ligand>
        <name>Cu cation</name>
        <dbReference type="ChEBI" id="CHEBI:23378"/>
    </ligand>
</feature>
<keyword evidence="4" id="KW-0472">Membrane</keyword>
<name>A0ABD0LRR9_9CAEN</name>
<dbReference type="GO" id="GO:0008535">
    <property type="term" value="P:respiratory chain complex IV assembly"/>
    <property type="evidence" value="ECO:0007669"/>
    <property type="project" value="UniProtKB-ARBA"/>
</dbReference>
<evidence type="ECO:0000256" key="4">
    <source>
        <dbReference type="SAM" id="Phobius"/>
    </source>
</evidence>
<keyword evidence="2" id="KW-0186">Copper</keyword>
<evidence type="ECO:0000256" key="3">
    <source>
        <dbReference type="PIRSR" id="PIRSR603782-2"/>
    </source>
</evidence>
<keyword evidence="4" id="KW-1133">Transmembrane helix</keyword>
<dbReference type="Proteomes" id="UP001519460">
    <property type="component" value="Unassembled WGS sequence"/>
</dbReference>
<keyword evidence="3" id="KW-1015">Disulfide bond</keyword>
<dbReference type="PANTHER" id="PTHR12151:SF5">
    <property type="entry name" value="AT19154P"/>
    <property type="match status" value="1"/>
</dbReference>
<dbReference type="SUPFAM" id="SSF52833">
    <property type="entry name" value="Thioredoxin-like"/>
    <property type="match status" value="1"/>
</dbReference>
<dbReference type="FunFam" id="3.40.30.10:FF:000013">
    <property type="entry name" value="Blast:Protein SCO1 homolog, mitochondrial"/>
    <property type="match status" value="1"/>
</dbReference>
<feature type="transmembrane region" description="Helical" evidence="4">
    <location>
        <begin position="148"/>
        <end position="167"/>
    </location>
</feature>
<comment type="similarity">
    <text evidence="1">Belongs to the SCO1/2 family.</text>
</comment>
<dbReference type="AlphaFoldDB" id="A0ABD0LRR9"/>
<dbReference type="PANTHER" id="PTHR12151">
    <property type="entry name" value="ELECTRON TRANSPORT PROTIN SCO1/SENC FAMILY MEMBER"/>
    <property type="match status" value="1"/>
</dbReference>